<comment type="caution">
    <text evidence="1">The sequence shown here is derived from an EMBL/GenBank/DDBJ whole genome shotgun (WGS) entry which is preliminary data.</text>
</comment>
<gene>
    <name evidence="1" type="ORF">EJ377_22280</name>
</gene>
<proteinExistence type="predicted"/>
<evidence type="ECO:0008006" key="3">
    <source>
        <dbReference type="Google" id="ProtNLM"/>
    </source>
</evidence>
<protein>
    <recommendedName>
        <fullName evidence="3">Bacterial toxin 44 domain-containing protein</fullName>
    </recommendedName>
</protein>
<reference evidence="1 2" key="1">
    <citation type="submission" date="2018-12" db="EMBL/GenBank/DDBJ databases">
        <title>Draft Genome Sequence of Chryseobacterium arthrosphaerae strain ED882-96 Isolated from the Blood of a Patient with Liver Cirrhosis in Taiwan.</title>
        <authorList>
            <person name="Lin J.-N."/>
            <person name="Lai C.-H."/>
            <person name="Yang C.-H."/>
            <person name="Huang Y.-H."/>
        </authorList>
    </citation>
    <scope>NUCLEOTIDE SEQUENCE [LARGE SCALE GENOMIC DNA]</scope>
    <source>
        <strain evidence="1 2">ED882-96</strain>
    </source>
</reference>
<organism evidence="1 2">
    <name type="scientific">Chryseobacterium arthrosphaerae</name>
    <dbReference type="NCBI Taxonomy" id="651561"/>
    <lineage>
        <taxon>Bacteria</taxon>
        <taxon>Pseudomonadati</taxon>
        <taxon>Bacteroidota</taxon>
        <taxon>Flavobacteriia</taxon>
        <taxon>Flavobacteriales</taxon>
        <taxon>Weeksellaceae</taxon>
        <taxon>Chryseobacterium group</taxon>
        <taxon>Chryseobacterium</taxon>
    </lineage>
</organism>
<dbReference type="AlphaFoldDB" id="A0A3S0Q501"/>
<accession>A0A3S0Q501</accession>
<name>A0A3S0Q501_9FLAO</name>
<evidence type="ECO:0000313" key="1">
    <source>
        <dbReference type="EMBL" id="RTZ46707.1"/>
    </source>
</evidence>
<dbReference type="EMBL" id="RYFC01000003">
    <property type="protein sequence ID" value="RTZ46707.1"/>
    <property type="molecule type" value="Genomic_DNA"/>
</dbReference>
<sequence>MLLNTKFEIGDKVLYQVEYEEFLKAIAIVPNNDKIMRSLANSKTSGFLAPSLLAVAYSLIIYESTMGEADFSAHYLSRKLNLGNNVTQNDAHYHFRFGNTNTIYSLMDAGNFMWGGWSGFIGLSSAEVYGGSNLNEIFTSGQRDTPADQRSVYGGRRFFKTRK</sequence>
<dbReference type="Proteomes" id="UP000276953">
    <property type="component" value="Unassembled WGS sequence"/>
</dbReference>
<evidence type="ECO:0000313" key="2">
    <source>
        <dbReference type="Proteomes" id="UP000276953"/>
    </source>
</evidence>